<evidence type="ECO:0000256" key="1">
    <source>
        <dbReference type="ARBA" id="ARBA00022723"/>
    </source>
</evidence>
<dbReference type="InterPro" id="IPR026992">
    <property type="entry name" value="DIOX_N"/>
</dbReference>
<sequence length="187" mass="21125">MISGKGNRNRCDHDFPVSLSLAILGVFNSKTTPNSDVELVIWTVDLSPCFREDDEDGRKKARDIIGQACSEYGFFQVVNHGAPLGLMTRAIELSRTFFETLPSEEKLKRVPNSGAPLPAGYNRQPDQSPDKGRYRSRYFTRLGGVKESILSHCLGLPPTFLEEFNHDRRWDFMATETENSGITEHEE</sequence>
<dbReference type="PANTHER" id="PTHR47990">
    <property type="entry name" value="2-OXOGLUTARATE (2OG) AND FE(II)-DEPENDENT OXYGENASE SUPERFAMILY PROTEIN-RELATED"/>
    <property type="match status" value="1"/>
</dbReference>
<dbReference type="Pfam" id="PF14226">
    <property type="entry name" value="DIOX_N"/>
    <property type="match status" value="1"/>
</dbReference>
<dbReference type="InterPro" id="IPR027443">
    <property type="entry name" value="IPNS-like_sf"/>
</dbReference>
<feature type="domain" description="Non-haem dioxygenase N-terminal" evidence="4">
    <location>
        <begin position="43"/>
        <end position="131"/>
    </location>
</feature>
<evidence type="ECO:0000259" key="4">
    <source>
        <dbReference type="Pfam" id="PF14226"/>
    </source>
</evidence>
<dbReference type="SUPFAM" id="SSF51197">
    <property type="entry name" value="Clavaminate synthase-like"/>
    <property type="match status" value="1"/>
</dbReference>
<dbReference type="OrthoDB" id="288590at2759"/>
<dbReference type="EMBL" id="JAPFFL010000018">
    <property type="protein sequence ID" value="KAJ6672507.1"/>
    <property type="molecule type" value="Genomic_DNA"/>
</dbReference>
<dbReference type="InterPro" id="IPR050231">
    <property type="entry name" value="Iron_ascorbate_oxido_reductase"/>
</dbReference>
<protein>
    <submittedName>
        <fullName evidence="5">FLAVONOL SYNTHASE/FLAVANONE 3-HYDROXYLASE-LIKE</fullName>
    </submittedName>
</protein>
<keyword evidence="6" id="KW-1185">Reference proteome</keyword>
<keyword evidence="2" id="KW-0408">Iron</keyword>
<dbReference type="GO" id="GO:0046872">
    <property type="term" value="F:metal ion binding"/>
    <property type="evidence" value="ECO:0007669"/>
    <property type="project" value="UniProtKB-KW"/>
</dbReference>
<evidence type="ECO:0000313" key="6">
    <source>
        <dbReference type="Proteomes" id="UP001151529"/>
    </source>
</evidence>
<reference evidence="5" key="2">
    <citation type="journal article" date="2023" name="Int. J. Mol. Sci.">
        <title>De Novo Assembly and Annotation of 11 Diverse Shrub Willow (Salix) Genomes Reveals Novel Gene Organization in Sex-Linked Regions.</title>
        <authorList>
            <person name="Hyden B."/>
            <person name="Feng K."/>
            <person name="Yates T.B."/>
            <person name="Jawdy S."/>
            <person name="Cereghino C."/>
            <person name="Smart L.B."/>
            <person name="Muchero W."/>
        </authorList>
    </citation>
    <scope>NUCLEOTIDE SEQUENCE [LARGE SCALE GENOMIC DNA]</scope>
    <source>
        <tissue evidence="5">Shoot tip</tissue>
    </source>
</reference>
<evidence type="ECO:0000256" key="2">
    <source>
        <dbReference type="ARBA" id="ARBA00023004"/>
    </source>
</evidence>
<keyword evidence="1" id="KW-0479">Metal-binding</keyword>
<name>A0A9Q0NME1_SALVM</name>
<proteinExistence type="predicted"/>
<accession>A0A9Q0NME1</accession>
<evidence type="ECO:0000256" key="3">
    <source>
        <dbReference type="SAM" id="MobiDB-lite"/>
    </source>
</evidence>
<gene>
    <name evidence="5" type="ORF">OIU85_013809</name>
</gene>
<reference evidence="5" key="1">
    <citation type="submission" date="2022-11" db="EMBL/GenBank/DDBJ databases">
        <authorList>
            <person name="Hyden B.L."/>
            <person name="Feng K."/>
            <person name="Yates T."/>
            <person name="Jawdy S."/>
            <person name="Smart L.B."/>
            <person name="Muchero W."/>
        </authorList>
    </citation>
    <scope>NUCLEOTIDE SEQUENCE</scope>
    <source>
        <tissue evidence="5">Shoot tip</tissue>
    </source>
</reference>
<evidence type="ECO:0000313" key="5">
    <source>
        <dbReference type="EMBL" id="KAJ6672507.1"/>
    </source>
</evidence>
<organism evidence="5 6">
    <name type="scientific">Salix viminalis</name>
    <name type="common">Common osier</name>
    <name type="synonym">Basket willow</name>
    <dbReference type="NCBI Taxonomy" id="40686"/>
    <lineage>
        <taxon>Eukaryota</taxon>
        <taxon>Viridiplantae</taxon>
        <taxon>Streptophyta</taxon>
        <taxon>Embryophyta</taxon>
        <taxon>Tracheophyta</taxon>
        <taxon>Spermatophyta</taxon>
        <taxon>Magnoliopsida</taxon>
        <taxon>eudicotyledons</taxon>
        <taxon>Gunneridae</taxon>
        <taxon>Pentapetalae</taxon>
        <taxon>rosids</taxon>
        <taxon>fabids</taxon>
        <taxon>Malpighiales</taxon>
        <taxon>Salicaceae</taxon>
        <taxon>Saliceae</taxon>
        <taxon>Salix</taxon>
    </lineage>
</organism>
<feature type="region of interest" description="Disordered" evidence="3">
    <location>
        <begin position="108"/>
        <end position="133"/>
    </location>
</feature>
<dbReference type="Proteomes" id="UP001151529">
    <property type="component" value="Chromosome 12"/>
</dbReference>
<dbReference type="AlphaFoldDB" id="A0A9Q0NME1"/>
<dbReference type="Gene3D" id="2.60.120.330">
    <property type="entry name" value="B-lactam Antibiotic, Isopenicillin N Synthase, Chain"/>
    <property type="match status" value="1"/>
</dbReference>
<comment type="caution">
    <text evidence="5">The sequence shown here is derived from an EMBL/GenBank/DDBJ whole genome shotgun (WGS) entry which is preliminary data.</text>
</comment>